<dbReference type="PROSITE" id="PS50975">
    <property type="entry name" value="ATP_GRASP"/>
    <property type="match status" value="1"/>
</dbReference>
<comment type="similarity">
    <text evidence="1 10">Belongs to the succinate/malate CoA ligase beta subunit family.</text>
</comment>
<organism evidence="12 13">
    <name type="scientific">Hypericibacter terrae</name>
    <dbReference type="NCBI Taxonomy" id="2602015"/>
    <lineage>
        <taxon>Bacteria</taxon>
        <taxon>Pseudomonadati</taxon>
        <taxon>Pseudomonadota</taxon>
        <taxon>Alphaproteobacteria</taxon>
        <taxon>Rhodospirillales</taxon>
        <taxon>Dongiaceae</taxon>
        <taxon>Hypericibacter</taxon>
    </lineage>
</organism>
<feature type="domain" description="ATP-grasp" evidence="11">
    <location>
        <begin position="9"/>
        <end position="227"/>
    </location>
</feature>
<evidence type="ECO:0000256" key="8">
    <source>
        <dbReference type="ARBA" id="ARBA00052241"/>
    </source>
</evidence>
<dbReference type="NCBIfam" id="NF001913">
    <property type="entry name" value="PRK00696.1"/>
    <property type="match status" value="1"/>
</dbReference>
<evidence type="ECO:0000259" key="11">
    <source>
        <dbReference type="PROSITE" id="PS50975"/>
    </source>
</evidence>
<feature type="binding site" evidence="10">
    <location>
        <position position="102"/>
    </location>
    <ligand>
        <name>ATP</name>
        <dbReference type="ChEBI" id="CHEBI:30616"/>
    </ligand>
</feature>
<dbReference type="Gene3D" id="3.30.1490.20">
    <property type="entry name" value="ATP-grasp fold, A domain"/>
    <property type="match status" value="1"/>
</dbReference>
<comment type="cofactor">
    <cofactor evidence="10">
        <name>Mg(2+)</name>
        <dbReference type="ChEBI" id="CHEBI:18420"/>
    </cofactor>
    <text evidence="10">Binds 1 Mg(2+) ion per subunit.</text>
</comment>
<protein>
    <recommendedName>
        <fullName evidence="10">Succinate--CoA ligase [ADP-forming] subunit beta</fullName>
        <ecNumber evidence="10">6.2.1.5</ecNumber>
    </recommendedName>
    <alternativeName>
        <fullName evidence="10">Succinyl-CoA synthetase subunit beta</fullName>
        <shortName evidence="10">SCS-beta</shortName>
    </alternativeName>
</protein>
<feature type="binding site" evidence="10">
    <location>
        <position position="199"/>
    </location>
    <ligand>
        <name>Mg(2+)</name>
        <dbReference type="ChEBI" id="CHEBI:18420"/>
    </ligand>
</feature>
<evidence type="ECO:0000256" key="5">
    <source>
        <dbReference type="ARBA" id="ARBA00022741"/>
    </source>
</evidence>
<dbReference type="PIRSF" id="PIRSF001554">
    <property type="entry name" value="SucCS_beta"/>
    <property type="match status" value="1"/>
</dbReference>
<comment type="subunit">
    <text evidence="10">Heterotetramer of two alpha and two beta subunits.</text>
</comment>
<dbReference type="Pfam" id="PF00549">
    <property type="entry name" value="Ligase_CoA"/>
    <property type="match status" value="1"/>
</dbReference>
<dbReference type="NCBIfam" id="TIGR01016">
    <property type="entry name" value="sucCoAbeta"/>
    <property type="match status" value="1"/>
</dbReference>
<dbReference type="InterPro" id="IPR011761">
    <property type="entry name" value="ATP-grasp"/>
</dbReference>
<comment type="function">
    <text evidence="10">Succinyl-CoA synthetase functions in the citric acid cycle (TCA), coupling the hydrolysis of succinyl-CoA to the synthesis of either ATP or GTP and thus represents the only step of substrate-level phosphorylation in the TCA. The beta subunit provides nucleotide specificity of the enzyme and binds the substrate succinate, while the binding sites for coenzyme A and phosphate are found in the alpha subunit.</text>
</comment>
<dbReference type="GO" id="GO:0005524">
    <property type="term" value="F:ATP binding"/>
    <property type="evidence" value="ECO:0007669"/>
    <property type="project" value="UniProtKB-UniRule"/>
</dbReference>
<dbReference type="Proteomes" id="UP000326202">
    <property type="component" value="Chromosome"/>
</dbReference>
<evidence type="ECO:0000313" key="12">
    <source>
        <dbReference type="EMBL" id="QEX19557.1"/>
    </source>
</evidence>
<gene>
    <name evidence="10 12" type="primary">sucC</name>
    <name evidence="12" type="ORF">FRZ44_48720</name>
</gene>
<dbReference type="Gene3D" id="3.30.470.20">
    <property type="entry name" value="ATP-grasp fold, B domain"/>
    <property type="match status" value="1"/>
</dbReference>
<dbReference type="GO" id="GO:0006099">
    <property type="term" value="P:tricarboxylic acid cycle"/>
    <property type="evidence" value="ECO:0007669"/>
    <property type="project" value="UniProtKB-UniRule"/>
</dbReference>
<feature type="binding site" evidence="10">
    <location>
        <position position="46"/>
    </location>
    <ligand>
        <name>ATP</name>
        <dbReference type="ChEBI" id="CHEBI:30616"/>
    </ligand>
</feature>
<comment type="pathway">
    <text evidence="9">One-carbon metabolism; formaldehyde assimilation via serine pathway.</text>
</comment>
<feature type="binding site" evidence="10">
    <location>
        <position position="107"/>
    </location>
    <ligand>
        <name>ATP</name>
        <dbReference type="ChEBI" id="CHEBI:30616"/>
    </ligand>
</feature>
<feature type="binding site" evidence="10">
    <location>
        <position position="264"/>
    </location>
    <ligand>
        <name>substrate</name>
        <note>ligand shared with subunit alpha</note>
    </ligand>
</feature>
<dbReference type="FunFam" id="3.30.1490.20:FF:000002">
    <property type="entry name" value="Succinate--CoA ligase [ADP-forming] subunit beta"/>
    <property type="match status" value="1"/>
</dbReference>
<reference evidence="12 13" key="1">
    <citation type="submission" date="2019-08" db="EMBL/GenBank/DDBJ databases">
        <title>Hyperibacter terrae gen. nov., sp. nov. and Hyperibacter viscosus sp. nov., two new members in the family Rhodospirillaceae isolated from the rhizosphere of Hypericum perforatum.</title>
        <authorList>
            <person name="Noviana Z."/>
        </authorList>
    </citation>
    <scope>NUCLEOTIDE SEQUENCE [LARGE SCALE GENOMIC DNA]</scope>
    <source>
        <strain evidence="12 13">R5913</strain>
    </source>
</reference>
<feature type="binding site" evidence="10">
    <location>
        <position position="213"/>
    </location>
    <ligand>
        <name>Mg(2+)</name>
        <dbReference type="ChEBI" id="CHEBI:18420"/>
    </ligand>
</feature>
<name>A0A5J6MR11_9PROT</name>
<evidence type="ECO:0000256" key="3">
    <source>
        <dbReference type="ARBA" id="ARBA00022598"/>
    </source>
</evidence>
<evidence type="ECO:0000256" key="2">
    <source>
        <dbReference type="ARBA" id="ARBA00022532"/>
    </source>
</evidence>
<dbReference type="SUPFAM" id="SSF52210">
    <property type="entry name" value="Succinyl-CoA synthetase domains"/>
    <property type="match status" value="1"/>
</dbReference>
<dbReference type="OrthoDB" id="9802602at2"/>
<dbReference type="GO" id="GO:0006104">
    <property type="term" value="P:succinyl-CoA metabolic process"/>
    <property type="evidence" value="ECO:0007669"/>
    <property type="project" value="TreeGrafter"/>
</dbReference>
<dbReference type="UniPathway" id="UPA00223">
    <property type="reaction ID" value="UER00999"/>
</dbReference>
<dbReference type="GO" id="GO:0004776">
    <property type="term" value="F:succinate-CoA ligase (GDP-forming) activity"/>
    <property type="evidence" value="ECO:0007669"/>
    <property type="project" value="RHEA"/>
</dbReference>
<keyword evidence="6 10" id="KW-0067">ATP-binding</keyword>
<evidence type="ECO:0000256" key="4">
    <source>
        <dbReference type="ARBA" id="ARBA00022723"/>
    </source>
</evidence>
<evidence type="ECO:0000256" key="9">
    <source>
        <dbReference type="ARBA" id="ARBA00060690"/>
    </source>
</evidence>
<comment type="catalytic activity">
    <reaction evidence="8">
        <text>(S)-malate + ATP + CoA = (S)-malyl-CoA + ADP + phosphate</text>
        <dbReference type="Rhea" id="RHEA:26193"/>
        <dbReference type="ChEBI" id="CHEBI:15589"/>
        <dbReference type="ChEBI" id="CHEBI:30616"/>
        <dbReference type="ChEBI" id="CHEBI:43474"/>
        <dbReference type="ChEBI" id="CHEBI:57287"/>
        <dbReference type="ChEBI" id="CHEBI:57317"/>
        <dbReference type="ChEBI" id="CHEBI:456216"/>
        <dbReference type="EC" id="6.2.1.9"/>
    </reaction>
</comment>
<dbReference type="EMBL" id="CP042906">
    <property type="protein sequence ID" value="QEX19557.1"/>
    <property type="molecule type" value="Genomic_DNA"/>
</dbReference>
<feature type="binding site" evidence="10">
    <location>
        <begin position="53"/>
        <end position="55"/>
    </location>
    <ligand>
        <name>ATP</name>
        <dbReference type="ChEBI" id="CHEBI:30616"/>
    </ligand>
</feature>
<dbReference type="RefSeq" id="WP_151179615.1">
    <property type="nucleotide sequence ID" value="NZ_CP042906.1"/>
</dbReference>
<dbReference type="Pfam" id="PF08442">
    <property type="entry name" value="ATP-grasp_2"/>
    <property type="match status" value="1"/>
</dbReference>
<dbReference type="InterPro" id="IPR005809">
    <property type="entry name" value="Succ_CoA_ligase-like_bsu"/>
</dbReference>
<evidence type="ECO:0000256" key="10">
    <source>
        <dbReference type="HAMAP-Rule" id="MF_00558"/>
    </source>
</evidence>
<keyword evidence="2 10" id="KW-0816">Tricarboxylic acid cycle</keyword>
<dbReference type="FunFam" id="3.30.470.20:FF:000002">
    <property type="entry name" value="Succinate--CoA ligase [ADP-forming] subunit beta"/>
    <property type="match status" value="1"/>
</dbReference>
<dbReference type="KEGG" id="htq:FRZ44_48720"/>
<keyword evidence="13" id="KW-1185">Reference proteome</keyword>
<dbReference type="InterPro" id="IPR016102">
    <property type="entry name" value="Succinyl-CoA_synth-like"/>
</dbReference>
<proteinExistence type="inferred from homology"/>
<evidence type="ECO:0000256" key="6">
    <source>
        <dbReference type="ARBA" id="ARBA00022840"/>
    </source>
</evidence>
<dbReference type="InterPro" id="IPR013650">
    <property type="entry name" value="ATP-grasp_succ-CoA_synth-type"/>
</dbReference>
<keyword evidence="3 10" id="KW-0436">Ligase</keyword>
<dbReference type="GO" id="GO:0005829">
    <property type="term" value="C:cytosol"/>
    <property type="evidence" value="ECO:0007669"/>
    <property type="project" value="TreeGrafter"/>
</dbReference>
<dbReference type="GO" id="GO:0000287">
    <property type="term" value="F:magnesium ion binding"/>
    <property type="evidence" value="ECO:0007669"/>
    <property type="project" value="UniProtKB-UniRule"/>
</dbReference>
<dbReference type="PANTHER" id="PTHR11815:SF10">
    <property type="entry name" value="SUCCINATE--COA LIGASE [GDP-FORMING] SUBUNIT BETA, MITOCHONDRIAL"/>
    <property type="match status" value="1"/>
</dbReference>
<evidence type="ECO:0000256" key="7">
    <source>
        <dbReference type="ARBA" id="ARBA00022842"/>
    </source>
</evidence>
<evidence type="ECO:0000313" key="13">
    <source>
        <dbReference type="Proteomes" id="UP000326202"/>
    </source>
</evidence>
<dbReference type="HAMAP" id="MF_00558">
    <property type="entry name" value="Succ_CoA_beta"/>
    <property type="match status" value="1"/>
</dbReference>
<sequence length="389" mass="41236">MNIHEYQAKSLITKFGVAVPRGVAAFSVDEAEAAAKQLGGSVWVVKAQIHAGGRGKAGGVKIAKSLAEVRDYAKALLGMTLVTKQTGPQGRLVRRLYIEEGVDIRRELYLGLLVDRGSSRVTIIASTEGGTEIEEVAAKTPDKIIKVPVDPATGLMPHHARQVAYGLGLEGDQVKSCIKFVTAAWRAFNELDASIVEINPLVVTGKGEVIALDAKMNFDDNGLFRHPDVAALRDENEEDPSEIEAGKYGLNYIKLDGSIGCMVNGAGLAMATMDIIKLYGSAPANFLDVGGGATKERVTIAFKIILSDPNVKGILVNIFGGIMRCDVIAEGVVAAARELALKVPLVVRLEGTNVELGKKILAESGLKVLSADNLADAAEKIVRAVKEAA</sequence>
<dbReference type="PANTHER" id="PTHR11815">
    <property type="entry name" value="SUCCINYL-COA SYNTHETASE BETA CHAIN"/>
    <property type="match status" value="1"/>
</dbReference>
<dbReference type="FunFam" id="3.40.50.261:FF:000001">
    <property type="entry name" value="Succinate--CoA ligase [ADP-forming] subunit beta"/>
    <property type="match status" value="1"/>
</dbReference>
<accession>A0A5J6MR11</accession>
<dbReference type="GO" id="GO:0004775">
    <property type="term" value="F:succinate-CoA ligase (ADP-forming) activity"/>
    <property type="evidence" value="ECO:0007669"/>
    <property type="project" value="UniProtKB-UniRule"/>
</dbReference>
<feature type="binding site" evidence="10">
    <location>
        <begin position="321"/>
        <end position="323"/>
    </location>
    <ligand>
        <name>substrate</name>
        <note>ligand shared with subunit alpha</note>
    </ligand>
</feature>
<comment type="pathway">
    <text evidence="10">Carbohydrate metabolism; tricarboxylic acid cycle; succinate from succinyl-CoA (ligase route): step 1/1.</text>
</comment>
<dbReference type="GO" id="GO:0042709">
    <property type="term" value="C:succinate-CoA ligase complex"/>
    <property type="evidence" value="ECO:0007669"/>
    <property type="project" value="TreeGrafter"/>
</dbReference>
<dbReference type="Gene3D" id="3.40.50.261">
    <property type="entry name" value="Succinyl-CoA synthetase domains"/>
    <property type="match status" value="1"/>
</dbReference>
<keyword evidence="4 10" id="KW-0479">Metal-binding</keyword>
<dbReference type="InterPro" id="IPR005811">
    <property type="entry name" value="SUCC_ACL_C"/>
</dbReference>
<evidence type="ECO:0000256" key="1">
    <source>
        <dbReference type="ARBA" id="ARBA00009182"/>
    </source>
</evidence>
<keyword evidence="7 10" id="KW-0460">Magnesium</keyword>
<comment type="catalytic activity">
    <reaction evidence="10">
        <text>GTP + succinate + CoA = succinyl-CoA + GDP + phosphate</text>
        <dbReference type="Rhea" id="RHEA:22120"/>
        <dbReference type="ChEBI" id="CHEBI:30031"/>
        <dbReference type="ChEBI" id="CHEBI:37565"/>
        <dbReference type="ChEBI" id="CHEBI:43474"/>
        <dbReference type="ChEBI" id="CHEBI:57287"/>
        <dbReference type="ChEBI" id="CHEBI:57292"/>
        <dbReference type="ChEBI" id="CHEBI:58189"/>
    </reaction>
</comment>
<dbReference type="InterPro" id="IPR013815">
    <property type="entry name" value="ATP_grasp_subdomain_1"/>
</dbReference>
<keyword evidence="5 10" id="KW-0547">Nucleotide-binding</keyword>
<feature type="binding site" evidence="10">
    <location>
        <position position="99"/>
    </location>
    <ligand>
        <name>ATP</name>
        <dbReference type="ChEBI" id="CHEBI:30616"/>
    </ligand>
</feature>
<comment type="catalytic activity">
    <reaction evidence="10">
        <text>succinate + ATP + CoA = succinyl-CoA + ADP + phosphate</text>
        <dbReference type="Rhea" id="RHEA:17661"/>
        <dbReference type="ChEBI" id="CHEBI:30031"/>
        <dbReference type="ChEBI" id="CHEBI:30616"/>
        <dbReference type="ChEBI" id="CHEBI:43474"/>
        <dbReference type="ChEBI" id="CHEBI:57287"/>
        <dbReference type="ChEBI" id="CHEBI:57292"/>
        <dbReference type="ChEBI" id="CHEBI:456216"/>
        <dbReference type="EC" id="6.2.1.5"/>
    </reaction>
</comment>
<dbReference type="SUPFAM" id="SSF56059">
    <property type="entry name" value="Glutathione synthetase ATP-binding domain-like"/>
    <property type="match status" value="1"/>
</dbReference>
<dbReference type="AlphaFoldDB" id="A0A5J6MR11"/>
<dbReference type="GO" id="GO:0050074">
    <property type="term" value="F:malate-CoA ligase activity"/>
    <property type="evidence" value="ECO:0007669"/>
    <property type="project" value="UniProtKB-EC"/>
</dbReference>
<dbReference type="EC" id="6.2.1.5" evidence="10"/>